<feature type="compositionally biased region" description="Basic and acidic residues" evidence="2">
    <location>
        <begin position="167"/>
        <end position="222"/>
    </location>
</feature>
<evidence type="ECO:0000259" key="3">
    <source>
        <dbReference type="PROSITE" id="PS51025"/>
    </source>
</evidence>
<reference evidence="4" key="1">
    <citation type="submission" date="2022-07" db="EMBL/GenBank/DDBJ databases">
        <title>Phylogenomic reconstructions and comparative analyses of Kickxellomycotina fungi.</title>
        <authorList>
            <person name="Reynolds N.K."/>
            <person name="Stajich J.E."/>
            <person name="Barry K."/>
            <person name="Grigoriev I.V."/>
            <person name="Crous P."/>
            <person name="Smith M.E."/>
        </authorList>
    </citation>
    <scope>NUCLEOTIDE SEQUENCE</scope>
    <source>
        <strain evidence="4">NBRC 32514</strain>
    </source>
</reference>
<protein>
    <recommendedName>
        <fullName evidence="3">PWI domain-containing protein</fullName>
    </recommendedName>
</protein>
<dbReference type="SUPFAM" id="SSF101233">
    <property type="entry name" value="PWI domain"/>
    <property type="match status" value="1"/>
</dbReference>
<dbReference type="InterPro" id="IPR052225">
    <property type="entry name" value="Ser/Arg_repetitive_matrix"/>
</dbReference>
<evidence type="ECO:0000313" key="4">
    <source>
        <dbReference type="EMBL" id="KAJ1724384.1"/>
    </source>
</evidence>
<keyword evidence="5" id="KW-1185">Reference proteome</keyword>
<dbReference type="GO" id="GO:0048024">
    <property type="term" value="P:regulation of mRNA splicing, via spliceosome"/>
    <property type="evidence" value="ECO:0007669"/>
    <property type="project" value="TreeGrafter"/>
</dbReference>
<sequence length="255" mass="29283">MSGGFFRGTTIEQDRRFGDARTKLLREQTFSSALKRPVDLSKVNMEVIKPWLSSKIHTLLQIDDEVLYEYIVNMLEESDAPDPKAMQVSLTGFLEDKTQEFMESLWLVLLEAQESPAGIPESFVRRKMEELRERREEKEKLRGNIRAAEQRGGGTAGGAGSGGGGGAERRTRTGRRSRWDAPADAARDGGRSDRGRGRDGSRDRDRERNRSRDRNRSRERDSRRRRSRSPGERSYRGRRRDDGYRRRSSRSPSPH</sequence>
<keyword evidence="1" id="KW-0507">mRNA processing</keyword>
<dbReference type="Proteomes" id="UP001149813">
    <property type="component" value="Unassembled WGS sequence"/>
</dbReference>
<dbReference type="GO" id="GO:0005681">
    <property type="term" value="C:spliceosomal complex"/>
    <property type="evidence" value="ECO:0007669"/>
    <property type="project" value="TreeGrafter"/>
</dbReference>
<name>A0A9W7Y5L9_9FUNG</name>
<dbReference type="PANTHER" id="PTHR23148">
    <property type="entry name" value="SERINE/ARGININE REGULATED NUCLEAR MATRIX PROTEIN"/>
    <property type="match status" value="1"/>
</dbReference>
<dbReference type="InterPro" id="IPR036483">
    <property type="entry name" value="PWI_dom_sf"/>
</dbReference>
<dbReference type="PROSITE" id="PS51025">
    <property type="entry name" value="PWI"/>
    <property type="match status" value="1"/>
</dbReference>
<dbReference type="InterPro" id="IPR002483">
    <property type="entry name" value="PWI_dom"/>
</dbReference>
<feature type="compositionally biased region" description="Basic and acidic residues" evidence="2">
    <location>
        <begin position="229"/>
        <end position="245"/>
    </location>
</feature>
<feature type="domain" description="PWI" evidence="3">
    <location>
        <begin position="27"/>
        <end position="126"/>
    </location>
</feature>
<dbReference type="OrthoDB" id="163257at2759"/>
<dbReference type="GO" id="GO:0003723">
    <property type="term" value="F:RNA binding"/>
    <property type="evidence" value="ECO:0007669"/>
    <property type="project" value="TreeGrafter"/>
</dbReference>
<organism evidence="4 5">
    <name type="scientific">Coemansia erecta</name>
    <dbReference type="NCBI Taxonomy" id="147472"/>
    <lineage>
        <taxon>Eukaryota</taxon>
        <taxon>Fungi</taxon>
        <taxon>Fungi incertae sedis</taxon>
        <taxon>Zoopagomycota</taxon>
        <taxon>Kickxellomycotina</taxon>
        <taxon>Kickxellomycetes</taxon>
        <taxon>Kickxellales</taxon>
        <taxon>Kickxellaceae</taxon>
        <taxon>Coemansia</taxon>
    </lineage>
</organism>
<dbReference type="SMART" id="SM00311">
    <property type="entry name" value="PWI"/>
    <property type="match status" value="1"/>
</dbReference>
<proteinExistence type="predicted"/>
<accession>A0A9W7Y5L9</accession>
<gene>
    <name evidence="4" type="ORF">LPJ53_001340</name>
</gene>
<feature type="region of interest" description="Disordered" evidence="2">
    <location>
        <begin position="135"/>
        <end position="255"/>
    </location>
</feature>
<dbReference type="GO" id="GO:0006397">
    <property type="term" value="P:mRNA processing"/>
    <property type="evidence" value="ECO:0007669"/>
    <property type="project" value="UniProtKB-KW"/>
</dbReference>
<evidence type="ECO:0000313" key="5">
    <source>
        <dbReference type="Proteomes" id="UP001149813"/>
    </source>
</evidence>
<evidence type="ECO:0000256" key="2">
    <source>
        <dbReference type="SAM" id="MobiDB-lite"/>
    </source>
</evidence>
<evidence type="ECO:0000256" key="1">
    <source>
        <dbReference type="ARBA" id="ARBA00022664"/>
    </source>
</evidence>
<feature type="compositionally biased region" description="Gly residues" evidence="2">
    <location>
        <begin position="151"/>
        <end position="166"/>
    </location>
</feature>
<dbReference type="PANTHER" id="PTHR23148:SF0">
    <property type="entry name" value="SERINE_ARGININE REPETITIVE MATRIX PROTEIN 1"/>
    <property type="match status" value="1"/>
</dbReference>
<dbReference type="EMBL" id="JANBOJ010000033">
    <property type="protein sequence ID" value="KAJ1724384.1"/>
    <property type="molecule type" value="Genomic_DNA"/>
</dbReference>
<comment type="caution">
    <text evidence="4">The sequence shown here is derived from an EMBL/GenBank/DDBJ whole genome shotgun (WGS) entry which is preliminary data.</text>
</comment>
<dbReference type="Gene3D" id="1.20.1390.10">
    <property type="entry name" value="PWI domain"/>
    <property type="match status" value="1"/>
</dbReference>
<dbReference type="Pfam" id="PF01480">
    <property type="entry name" value="PWI"/>
    <property type="match status" value="1"/>
</dbReference>
<dbReference type="AlphaFoldDB" id="A0A9W7Y5L9"/>